<evidence type="ECO:0000313" key="3">
    <source>
        <dbReference type="Proteomes" id="UP000003856"/>
    </source>
</evidence>
<evidence type="ECO:0000256" key="1">
    <source>
        <dbReference type="SAM" id="MobiDB-lite"/>
    </source>
</evidence>
<dbReference type="OrthoDB" id="8821332at2"/>
<dbReference type="RefSeq" id="WP_005796763.1">
    <property type="nucleotide sequence ID" value="NZ_ACQT01000076.1"/>
</dbReference>
<proteinExistence type="predicted"/>
<dbReference type="AlphaFoldDB" id="C5T616"/>
<name>C5T616_ACIDE</name>
<evidence type="ECO:0000313" key="2">
    <source>
        <dbReference type="EMBL" id="EER60083.1"/>
    </source>
</evidence>
<feature type="compositionally biased region" description="Basic and acidic residues" evidence="1">
    <location>
        <begin position="1"/>
        <end position="19"/>
    </location>
</feature>
<feature type="compositionally biased region" description="Basic and acidic residues" evidence="1">
    <location>
        <begin position="26"/>
        <end position="38"/>
    </location>
</feature>
<protein>
    <submittedName>
        <fullName evidence="2">Uncharacterized protein</fullName>
    </submittedName>
</protein>
<comment type="caution">
    <text evidence="2">The sequence shown here is derived from an EMBL/GenBank/DDBJ whole genome shotgun (WGS) entry which is preliminary data.</text>
</comment>
<dbReference type="PATRIC" id="fig|573060.9.peg.2754"/>
<gene>
    <name evidence="2" type="ORF">AcdelDRAFT_2346</name>
</gene>
<dbReference type="EMBL" id="ACQT01000076">
    <property type="protein sequence ID" value="EER60083.1"/>
    <property type="molecule type" value="Genomic_DNA"/>
</dbReference>
<keyword evidence="3" id="KW-1185">Reference proteome</keyword>
<feature type="region of interest" description="Disordered" evidence="1">
    <location>
        <begin position="1"/>
        <end position="38"/>
    </location>
</feature>
<accession>C5T616</accession>
<sequence length="63" mass="7379">MERRQHHERRSGQDRRQEEQGPPSPYERRRSVEPRQPELTELLLSEEELKALGFLTDDPPAGG</sequence>
<organism evidence="2 3">
    <name type="scientific">Acidovorax delafieldii 2AN</name>
    <dbReference type="NCBI Taxonomy" id="573060"/>
    <lineage>
        <taxon>Bacteria</taxon>
        <taxon>Pseudomonadati</taxon>
        <taxon>Pseudomonadota</taxon>
        <taxon>Betaproteobacteria</taxon>
        <taxon>Burkholderiales</taxon>
        <taxon>Comamonadaceae</taxon>
        <taxon>Acidovorax</taxon>
    </lineage>
</organism>
<dbReference type="Proteomes" id="UP000003856">
    <property type="component" value="Unassembled WGS sequence"/>
</dbReference>
<reference evidence="2 3" key="1">
    <citation type="submission" date="2009-05" db="EMBL/GenBank/DDBJ databases">
        <title>The draft genome of Acidovorax delafieldii 2AN.</title>
        <authorList>
            <consortium name="US DOE Joint Genome Institute (JGI-PGF)"/>
            <person name="Lucas S."/>
            <person name="Copeland A."/>
            <person name="Lapidus A."/>
            <person name="Glavina del Rio T."/>
            <person name="Tice H."/>
            <person name="Bruce D."/>
            <person name="Goodwin L."/>
            <person name="Pitluck S."/>
            <person name="Larimer F."/>
            <person name="Land M.L."/>
            <person name="Hauser L."/>
            <person name="Shelobolina E.S."/>
            <person name="Picardal F."/>
            <person name="Roden E."/>
            <person name="Emerson D."/>
        </authorList>
    </citation>
    <scope>NUCLEOTIDE SEQUENCE [LARGE SCALE GENOMIC DNA]</scope>
    <source>
        <strain evidence="2 3">2AN</strain>
    </source>
</reference>